<keyword evidence="6" id="KW-1185">Reference proteome</keyword>
<dbReference type="Pfam" id="PF01510">
    <property type="entry name" value="Amidase_2"/>
    <property type="match status" value="1"/>
</dbReference>
<reference evidence="5 6" key="1">
    <citation type="submission" date="2018-05" db="EMBL/GenBank/DDBJ databases">
        <title>Genomic Encyclopedia of Type Strains, Phase IV (KMG-IV): sequencing the most valuable type-strain genomes for metagenomic binning, comparative biology and taxonomic classification.</title>
        <authorList>
            <person name="Goeker M."/>
        </authorList>
    </citation>
    <scope>NUCLEOTIDE SEQUENCE [LARGE SCALE GENOMIC DNA]</scope>
    <source>
        <strain evidence="5 6">DSM 28556</strain>
    </source>
</reference>
<dbReference type="OrthoDB" id="9812621at2"/>
<dbReference type="Gene3D" id="1.10.101.10">
    <property type="entry name" value="PGBD-like superfamily/PGBD"/>
    <property type="match status" value="1"/>
</dbReference>
<organism evidence="5 6">
    <name type="scientific">Pseudogracilibacillus auburnensis</name>
    <dbReference type="NCBI Taxonomy" id="1494959"/>
    <lineage>
        <taxon>Bacteria</taxon>
        <taxon>Bacillati</taxon>
        <taxon>Bacillota</taxon>
        <taxon>Bacilli</taxon>
        <taxon>Bacillales</taxon>
        <taxon>Bacillaceae</taxon>
        <taxon>Pseudogracilibacillus</taxon>
    </lineage>
</organism>
<dbReference type="AlphaFoldDB" id="A0A2V3VJG6"/>
<dbReference type="SUPFAM" id="SSF55846">
    <property type="entry name" value="N-acetylmuramoyl-L-alanine amidase-like"/>
    <property type="match status" value="1"/>
</dbReference>
<dbReference type="Pfam" id="PF01471">
    <property type="entry name" value="PG_binding_1"/>
    <property type="match status" value="1"/>
</dbReference>
<dbReference type="InterPro" id="IPR036365">
    <property type="entry name" value="PGBD-like_sf"/>
</dbReference>
<evidence type="ECO:0000259" key="4">
    <source>
        <dbReference type="PROSITE" id="PS51782"/>
    </source>
</evidence>
<gene>
    <name evidence="5" type="ORF">DFR56_12447</name>
</gene>
<dbReference type="SMART" id="SM00257">
    <property type="entry name" value="LysM"/>
    <property type="match status" value="1"/>
</dbReference>
<dbReference type="InterPro" id="IPR036779">
    <property type="entry name" value="LysM_dom_sf"/>
</dbReference>
<dbReference type="Gene3D" id="3.10.350.10">
    <property type="entry name" value="LysM domain"/>
    <property type="match status" value="1"/>
</dbReference>
<dbReference type="GO" id="GO:0009253">
    <property type="term" value="P:peptidoglycan catabolic process"/>
    <property type="evidence" value="ECO:0007669"/>
    <property type="project" value="InterPro"/>
</dbReference>
<dbReference type="InterPro" id="IPR036505">
    <property type="entry name" value="Amidase/PGRP_sf"/>
</dbReference>
<dbReference type="EMBL" id="QJJQ01000024">
    <property type="protein sequence ID" value="PXW80938.1"/>
    <property type="molecule type" value="Genomic_DNA"/>
</dbReference>
<dbReference type="Proteomes" id="UP000247978">
    <property type="component" value="Unassembled WGS sequence"/>
</dbReference>
<feature type="region of interest" description="Disordered" evidence="3">
    <location>
        <begin position="230"/>
        <end position="249"/>
    </location>
</feature>
<dbReference type="InterPro" id="IPR002502">
    <property type="entry name" value="Amidase_domain"/>
</dbReference>
<feature type="compositionally biased region" description="Polar residues" evidence="3">
    <location>
        <begin position="230"/>
        <end position="248"/>
    </location>
</feature>
<name>A0A2V3VJG6_9BACI</name>
<dbReference type="InterPro" id="IPR002477">
    <property type="entry name" value="Peptidoglycan-bd-like"/>
</dbReference>
<sequence>MSYAFQKLPQLVDHRSSIPKKGSYSRRTRKITHRVWHHSLTKKTLGGSVAAAFARFHISLGWPGVGYAFIIEPQNVVKTKKGNRARIVYANDINQRTYHVGNSNQFSLGICVAGDYRSDKLDDATKASIAELHAALVADQIGNQDKSHHEMPGYSWKACCVYNYKEAFKLLNVSKPTAKTPATYKIQQGDTFWGIAHNLDGITVEDLITANPKVDPKKLKVSQTINLGKAKNTFTRKPSQPKKPQSSYKYPLPSGILRSGSRGNGVKQLQQALNAIYFKCGSVDGILGPKTVDAIRRFQMVYLPYEVDGVYGPNTRKKLQAVLKSKGY</sequence>
<dbReference type="RefSeq" id="WP_110397503.1">
    <property type="nucleotide sequence ID" value="NZ_JBHUHB010000001.1"/>
</dbReference>
<protein>
    <recommendedName>
        <fullName evidence="2">Autolysin</fullName>
    </recommendedName>
    <alternativeName>
        <fullName evidence="1">Cell wall hydrolase</fullName>
    </alternativeName>
</protein>
<comment type="caution">
    <text evidence="5">The sequence shown here is derived from an EMBL/GenBank/DDBJ whole genome shotgun (WGS) entry which is preliminary data.</text>
</comment>
<dbReference type="SUPFAM" id="SSF54106">
    <property type="entry name" value="LysM domain"/>
    <property type="match status" value="1"/>
</dbReference>
<dbReference type="SUPFAM" id="SSF47090">
    <property type="entry name" value="PGBD-like"/>
    <property type="match status" value="1"/>
</dbReference>
<dbReference type="InterPro" id="IPR036366">
    <property type="entry name" value="PGBDSf"/>
</dbReference>
<evidence type="ECO:0000256" key="2">
    <source>
        <dbReference type="ARBA" id="ARBA00032390"/>
    </source>
</evidence>
<proteinExistence type="predicted"/>
<dbReference type="Pfam" id="PF01476">
    <property type="entry name" value="LysM"/>
    <property type="match status" value="1"/>
</dbReference>
<evidence type="ECO:0000313" key="5">
    <source>
        <dbReference type="EMBL" id="PXW80938.1"/>
    </source>
</evidence>
<feature type="domain" description="LysM" evidence="4">
    <location>
        <begin position="182"/>
        <end position="227"/>
    </location>
</feature>
<accession>A0A2V3VJG6</accession>
<evidence type="ECO:0000256" key="3">
    <source>
        <dbReference type="SAM" id="MobiDB-lite"/>
    </source>
</evidence>
<dbReference type="Gene3D" id="3.40.80.10">
    <property type="entry name" value="Peptidoglycan recognition protein-like"/>
    <property type="match status" value="1"/>
</dbReference>
<dbReference type="CDD" id="cd00118">
    <property type="entry name" value="LysM"/>
    <property type="match status" value="1"/>
</dbReference>
<evidence type="ECO:0000256" key="1">
    <source>
        <dbReference type="ARBA" id="ARBA00030881"/>
    </source>
</evidence>
<dbReference type="GO" id="GO:0008745">
    <property type="term" value="F:N-acetylmuramoyl-L-alanine amidase activity"/>
    <property type="evidence" value="ECO:0007669"/>
    <property type="project" value="InterPro"/>
</dbReference>
<evidence type="ECO:0000313" key="6">
    <source>
        <dbReference type="Proteomes" id="UP000247978"/>
    </source>
</evidence>
<dbReference type="InterPro" id="IPR018392">
    <property type="entry name" value="LysM"/>
</dbReference>
<dbReference type="PROSITE" id="PS51782">
    <property type="entry name" value="LYSM"/>
    <property type="match status" value="1"/>
</dbReference>